<evidence type="ECO:0000256" key="2">
    <source>
        <dbReference type="ARBA" id="ARBA00022723"/>
    </source>
</evidence>
<accession>A0A317JRC2</accession>
<dbReference type="PRINTS" id="PR00982">
    <property type="entry name" value="TRNASYNTHLYS"/>
</dbReference>
<comment type="subunit">
    <text evidence="7">Homodimer.</text>
</comment>
<evidence type="ECO:0000259" key="9">
    <source>
        <dbReference type="PROSITE" id="PS50862"/>
    </source>
</evidence>
<dbReference type="GO" id="GO:0006430">
    <property type="term" value="P:lysyl-tRNA aminoacylation"/>
    <property type="evidence" value="ECO:0007669"/>
    <property type="project" value="UniProtKB-UniRule"/>
</dbReference>
<comment type="cofactor">
    <cofactor evidence="7 8">
        <name>Mg(2+)</name>
        <dbReference type="ChEBI" id="CHEBI:18420"/>
    </cofactor>
    <text evidence="7 8">Binds 3 Mg(2+) ions per subunit.</text>
</comment>
<feature type="binding site" evidence="7">
    <location>
        <position position="392"/>
    </location>
    <ligand>
        <name>Mg(2+)</name>
        <dbReference type="ChEBI" id="CHEBI:18420"/>
        <label>1</label>
    </ligand>
</feature>
<keyword evidence="2 7" id="KW-0479">Metal-binding</keyword>
<evidence type="ECO:0000256" key="4">
    <source>
        <dbReference type="ARBA" id="ARBA00022840"/>
    </source>
</evidence>
<dbReference type="NCBIfam" id="TIGR00499">
    <property type="entry name" value="lysS_bact"/>
    <property type="match status" value="1"/>
</dbReference>
<dbReference type="CDD" id="cd04322">
    <property type="entry name" value="LysRS_N"/>
    <property type="match status" value="1"/>
</dbReference>
<dbReference type="InterPro" id="IPR012340">
    <property type="entry name" value="NA-bd_OB-fold"/>
</dbReference>
<dbReference type="EMBL" id="PSRQ01000059">
    <property type="protein sequence ID" value="PWU22643.1"/>
    <property type="molecule type" value="Genomic_DNA"/>
</dbReference>
<comment type="caution">
    <text evidence="10">The sequence shown here is derived from an EMBL/GenBank/DDBJ whole genome shotgun (WGS) entry which is preliminary data.</text>
</comment>
<organism evidence="10 11">
    <name type="scientific">Candidatus Cerribacteria bacterium 'Amazon FNV 2010 28 9'</name>
    <dbReference type="NCBI Taxonomy" id="2081795"/>
    <lineage>
        <taxon>Bacteria</taxon>
        <taxon>Candidatus Cerribacteria</taxon>
    </lineage>
</organism>
<evidence type="ECO:0000256" key="6">
    <source>
        <dbReference type="ARBA" id="ARBA00048573"/>
    </source>
</evidence>
<gene>
    <name evidence="7 10" type="primary">lysS</name>
    <name evidence="10" type="ORF">C5B42_05385</name>
</gene>
<dbReference type="InterPro" id="IPR045864">
    <property type="entry name" value="aa-tRNA-synth_II/BPL/LPL"/>
</dbReference>
<keyword evidence="3 7" id="KW-0547">Nucleotide-binding</keyword>
<dbReference type="Proteomes" id="UP000246104">
    <property type="component" value="Unassembled WGS sequence"/>
</dbReference>
<keyword evidence="7 8" id="KW-0460">Magnesium</keyword>
<dbReference type="CDD" id="cd00775">
    <property type="entry name" value="LysRS_core"/>
    <property type="match status" value="1"/>
</dbReference>
<dbReference type="PROSITE" id="PS50862">
    <property type="entry name" value="AA_TRNA_LIGASE_II"/>
    <property type="match status" value="1"/>
</dbReference>
<sequence length="704" mass="80406">MSRIDETIQAKKDKRAQLEAQGVVAHPYSFDKTHTVAAARQALDEEVKTAGRIMSKREHGKVTFLTIQDHTASIQVLIKEETVGSEWYSRLSLIDPSDYIGVEGTVITTKTGEITVEARELTVLSKALRSIPTSWQSIEDKEVRFRKRYLDMLINPDTKRVLDARWMIEKEIRRYLQDAHQFTEVETPVLQPLYGGTNAKPFMTHMNALDSDFYLRIAPELYLKRLIVGGYERIFEIARNFRNEGIDQTHQPEFTMMEWYMAYTDYNGIMDVAEGLFKHLCEKLYGNLELSVGGTTISLEGNWPRLKMSEALQKYNDIDVNQLNDEQLQQQLTTNNVELTGSFSRGKAVFSLFDKLTTKLLVNPVWIIDYPKEVSPLAKQHRANDQLVERFELYIGTKEMADGWSEITDALEQRARFENEQKNMREGDEEAQPLDEDFLEAMEYGMPPLGGIGIGIDRLVMFLTNTWSIRETIAFPTLRPTAAQLAMSAKMQSSSTKKHATEHDKHGIDLSREKAEALVHSLVENPGLRAHMVAVENCMRGLWSYFEEKQPANVSETQDTWELVGLLHDADWEKTESMPDRHTFLLSEELQKLNVPDWFADSIRSHNFEHTTNQRGPQSLMEWSLYACDHMSGIIVACALVSPDKKLANVTIERILKKFKEKSFAKGATRDEILKGIEHLNIDLQTLASICLTAMQNNASKLGL</sequence>
<dbReference type="GO" id="GO:0000287">
    <property type="term" value="F:magnesium ion binding"/>
    <property type="evidence" value="ECO:0007669"/>
    <property type="project" value="UniProtKB-UniRule"/>
</dbReference>
<dbReference type="InterPro" id="IPR044136">
    <property type="entry name" value="Lys-tRNA-ligase_II_N"/>
</dbReference>
<evidence type="ECO:0000313" key="11">
    <source>
        <dbReference type="Proteomes" id="UP000246104"/>
    </source>
</evidence>
<name>A0A317JRC2_9BACT</name>
<keyword evidence="7" id="KW-0963">Cytoplasm</keyword>
<proteinExistence type="inferred from homology"/>
<keyword evidence="5 7" id="KW-0030">Aminoacyl-tRNA synthetase</keyword>
<keyword evidence="4 7" id="KW-0067">ATP-binding</keyword>
<dbReference type="InterPro" id="IPR006195">
    <property type="entry name" value="aa-tRNA-synth_II"/>
</dbReference>
<dbReference type="SUPFAM" id="SSF55681">
    <property type="entry name" value="Class II aaRS and biotin synthetases"/>
    <property type="match status" value="1"/>
</dbReference>
<dbReference type="InterPro" id="IPR004365">
    <property type="entry name" value="NA-bd_OB_tRNA"/>
</dbReference>
<dbReference type="GO" id="GO:0000049">
    <property type="term" value="F:tRNA binding"/>
    <property type="evidence" value="ECO:0007669"/>
    <property type="project" value="TreeGrafter"/>
</dbReference>
<dbReference type="Gene3D" id="3.30.930.10">
    <property type="entry name" value="Bira Bifunctional Protein, Domain 2"/>
    <property type="match status" value="1"/>
</dbReference>
<dbReference type="InterPro" id="IPR002313">
    <property type="entry name" value="Lys-tRNA-ligase_II"/>
</dbReference>
<evidence type="ECO:0000256" key="1">
    <source>
        <dbReference type="ARBA" id="ARBA00022598"/>
    </source>
</evidence>
<keyword evidence="7" id="KW-0648">Protein biosynthesis</keyword>
<evidence type="ECO:0000256" key="7">
    <source>
        <dbReference type="HAMAP-Rule" id="MF_00252"/>
    </source>
</evidence>
<dbReference type="PANTHER" id="PTHR42918">
    <property type="entry name" value="LYSYL-TRNA SYNTHETASE"/>
    <property type="match status" value="1"/>
</dbReference>
<dbReference type="InterPro" id="IPR018149">
    <property type="entry name" value="Lys-tRNA-synth_II_C"/>
</dbReference>
<feature type="domain" description="Aminoacyl-transfer RNA synthetases class-II family profile" evidence="9">
    <location>
        <begin position="168"/>
        <end position="480"/>
    </location>
</feature>
<dbReference type="PANTHER" id="PTHR42918:SF15">
    <property type="entry name" value="LYSINE--TRNA LIGASE, CHLOROPLASTIC_MITOCHONDRIAL"/>
    <property type="match status" value="1"/>
</dbReference>
<dbReference type="SUPFAM" id="SSF50249">
    <property type="entry name" value="Nucleic acid-binding proteins"/>
    <property type="match status" value="1"/>
</dbReference>
<dbReference type="SUPFAM" id="SSF109604">
    <property type="entry name" value="HD-domain/PDEase-like"/>
    <property type="match status" value="1"/>
</dbReference>
<comment type="subcellular location">
    <subcellularLocation>
        <location evidence="7">Cytoplasm</location>
    </subcellularLocation>
</comment>
<dbReference type="EC" id="6.1.1.6" evidence="7"/>
<dbReference type="NCBIfam" id="NF001756">
    <property type="entry name" value="PRK00484.1"/>
    <property type="match status" value="1"/>
</dbReference>
<dbReference type="Pfam" id="PF00152">
    <property type="entry name" value="tRNA-synt_2"/>
    <property type="match status" value="1"/>
</dbReference>
<dbReference type="Gene3D" id="2.40.50.140">
    <property type="entry name" value="Nucleic acid-binding proteins"/>
    <property type="match status" value="1"/>
</dbReference>
<reference evidence="10 11" key="1">
    <citation type="submission" date="2018-02" db="EMBL/GenBank/DDBJ databases">
        <title>Genomic Reconstructions from Amazon Rainforest and Pasture Soil Reveal Novel Insights into the Physiology of Candidate Phyla in Tropical Sites.</title>
        <authorList>
            <person name="Kroeger M.E."/>
            <person name="Delmont T."/>
            <person name="Eren A.M."/>
            <person name="Guo J."/>
            <person name="Meyer K.M."/>
            <person name="Khan K."/>
            <person name="Rodrigues J.L.M."/>
            <person name="Bohannan B.J.M."/>
            <person name="Tringe S."/>
            <person name="Borges C.D."/>
            <person name="Tiedje J."/>
            <person name="Tsai S.M."/>
            <person name="Nusslein K."/>
        </authorList>
    </citation>
    <scope>NUCLEOTIDE SEQUENCE [LARGE SCALE GENOMIC DNA]</scope>
    <source>
        <strain evidence="10">Amazon FNV 2010 28 9</strain>
    </source>
</reference>
<protein>
    <recommendedName>
        <fullName evidence="7">Lysine--tRNA ligase</fullName>
        <ecNumber evidence="7">6.1.1.6</ecNumber>
    </recommendedName>
    <alternativeName>
        <fullName evidence="7">Lysyl-tRNA synthetase</fullName>
        <shortName evidence="7">LysRS</shortName>
    </alternativeName>
</protein>
<dbReference type="InterPro" id="IPR004364">
    <property type="entry name" value="Aa-tRNA-synt_II"/>
</dbReference>
<evidence type="ECO:0000256" key="8">
    <source>
        <dbReference type="RuleBase" id="RU000336"/>
    </source>
</evidence>
<dbReference type="GO" id="GO:0004824">
    <property type="term" value="F:lysine-tRNA ligase activity"/>
    <property type="evidence" value="ECO:0007669"/>
    <property type="project" value="UniProtKB-UniRule"/>
</dbReference>
<keyword evidence="1 7" id="KW-0436">Ligase</keyword>
<dbReference type="AlphaFoldDB" id="A0A317JRC2"/>
<dbReference type="GO" id="GO:0005829">
    <property type="term" value="C:cytosol"/>
    <property type="evidence" value="ECO:0007669"/>
    <property type="project" value="TreeGrafter"/>
</dbReference>
<evidence type="ECO:0000256" key="5">
    <source>
        <dbReference type="ARBA" id="ARBA00023146"/>
    </source>
</evidence>
<feature type="binding site" evidence="7">
    <location>
        <position position="399"/>
    </location>
    <ligand>
        <name>Mg(2+)</name>
        <dbReference type="ChEBI" id="CHEBI:18420"/>
        <label>1</label>
    </ligand>
</feature>
<dbReference type="HAMAP" id="MF_00252">
    <property type="entry name" value="Lys_tRNA_synth_class2"/>
    <property type="match status" value="1"/>
</dbReference>
<comment type="catalytic activity">
    <reaction evidence="6 7 8">
        <text>tRNA(Lys) + L-lysine + ATP = L-lysyl-tRNA(Lys) + AMP + diphosphate</text>
        <dbReference type="Rhea" id="RHEA:20792"/>
        <dbReference type="Rhea" id="RHEA-COMP:9696"/>
        <dbReference type="Rhea" id="RHEA-COMP:9697"/>
        <dbReference type="ChEBI" id="CHEBI:30616"/>
        <dbReference type="ChEBI" id="CHEBI:32551"/>
        <dbReference type="ChEBI" id="CHEBI:33019"/>
        <dbReference type="ChEBI" id="CHEBI:78442"/>
        <dbReference type="ChEBI" id="CHEBI:78529"/>
        <dbReference type="ChEBI" id="CHEBI:456215"/>
        <dbReference type="EC" id="6.1.1.6"/>
    </reaction>
</comment>
<evidence type="ECO:0000256" key="3">
    <source>
        <dbReference type="ARBA" id="ARBA00022741"/>
    </source>
</evidence>
<dbReference type="Pfam" id="PF01336">
    <property type="entry name" value="tRNA_anti-codon"/>
    <property type="match status" value="1"/>
</dbReference>
<feature type="binding site" evidence="7">
    <location>
        <position position="399"/>
    </location>
    <ligand>
        <name>Mg(2+)</name>
        <dbReference type="ChEBI" id="CHEBI:18420"/>
        <label>2</label>
    </ligand>
</feature>
<evidence type="ECO:0000313" key="10">
    <source>
        <dbReference type="EMBL" id="PWU22643.1"/>
    </source>
</evidence>
<dbReference type="GO" id="GO:0005524">
    <property type="term" value="F:ATP binding"/>
    <property type="evidence" value="ECO:0007669"/>
    <property type="project" value="UniProtKB-UniRule"/>
</dbReference>
<comment type="similarity">
    <text evidence="7">Belongs to the class-II aminoacyl-tRNA synthetase family.</text>
</comment>